<feature type="domain" description="HTH tetR-type" evidence="4">
    <location>
        <begin position="17"/>
        <end position="77"/>
    </location>
</feature>
<evidence type="ECO:0000256" key="3">
    <source>
        <dbReference type="PROSITE-ProRule" id="PRU00335"/>
    </source>
</evidence>
<evidence type="ECO:0000256" key="2">
    <source>
        <dbReference type="ARBA" id="ARBA00023125"/>
    </source>
</evidence>
<evidence type="ECO:0000313" key="6">
    <source>
        <dbReference type="Proteomes" id="UP000322139"/>
    </source>
</evidence>
<dbReference type="RefSeq" id="WP_148975661.1">
    <property type="nucleotide sequence ID" value="NZ_JBNILB010000012.1"/>
</dbReference>
<feature type="DNA-binding region" description="H-T-H motif" evidence="3">
    <location>
        <begin position="40"/>
        <end position="59"/>
    </location>
</feature>
<keyword evidence="1" id="KW-0678">Repressor</keyword>
<name>A0A5D4RAU6_9BACI</name>
<sequence>MKKREVHASVKDEKLVKKRRDEMIKGAVNLFKQKGFHRTTTREIAKASGFSIGTLYEYIRTKEDVLYLVCDSIYDSVRDRLQEALNANRGTLDSLKLGIAYYFRVVDDMQDEVLVMYQEAKSLSKDALPYVLRKEIEMVSMFEDVIQRCVDNGELHLTEKEVKMIAHNIFVQGQMWGFRRWALQRVYSLDEYIELQTELLIQGIKHDQAKVPAGSKIQEQGESDE</sequence>
<dbReference type="SUPFAM" id="SSF46689">
    <property type="entry name" value="Homeodomain-like"/>
    <property type="match status" value="1"/>
</dbReference>
<dbReference type="InterPro" id="IPR041490">
    <property type="entry name" value="KstR2_TetR_C"/>
</dbReference>
<evidence type="ECO:0000313" key="5">
    <source>
        <dbReference type="EMBL" id="TYS46936.1"/>
    </source>
</evidence>
<reference evidence="5 6" key="1">
    <citation type="submission" date="2019-08" db="EMBL/GenBank/DDBJ databases">
        <title>Bacillus genomes from the desert of Cuatro Cienegas, Coahuila.</title>
        <authorList>
            <person name="Olmedo-Alvarez G."/>
        </authorList>
    </citation>
    <scope>NUCLEOTIDE SEQUENCE [LARGE SCALE GENOMIC DNA]</scope>
    <source>
        <strain evidence="5 6">CH446_14T</strain>
    </source>
</reference>
<dbReference type="Gene3D" id="1.10.10.60">
    <property type="entry name" value="Homeodomain-like"/>
    <property type="match status" value="1"/>
</dbReference>
<dbReference type="PRINTS" id="PR00455">
    <property type="entry name" value="HTHTETR"/>
</dbReference>
<evidence type="ECO:0000256" key="1">
    <source>
        <dbReference type="ARBA" id="ARBA00022491"/>
    </source>
</evidence>
<dbReference type="EMBL" id="VTER01000007">
    <property type="protein sequence ID" value="TYS46936.1"/>
    <property type="molecule type" value="Genomic_DNA"/>
</dbReference>
<dbReference type="AlphaFoldDB" id="A0A5D4RAU6"/>
<dbReference type="InterPro" id="IPR050624">
    <property type="entry name" value="HTH-type_Tx_Regulator"/>
</dbReference>
<dbReference type="Pfam" id="PF17932">
    <property type="entry name" value="TetR_C_24"/>
    <property type="match status" value="1"/>
</dbReference>
<keyword evidence="2 3" id="KW-0238">DNA-binding</keyword>
<protein>
    <submittedName>
        <fullName evidence="5">TetR/AcrR family transcriptional regulator</fullName>
    </submittedName>
</protein>
<organism evidence="5 6">
    <name type="scientific">Bacillus infantis</name>
    <dbReference type="NCBI Taxonomy" id="324767"/>
    <lineage>
        <taxon>Bacteria</taxon>
        <taxon>Bacillati</taxon>
        <taxon>Bacillota</taxon>
        <taxon>Bacilli</taxon>
        <taxon>Bacillales</taxon>
        <taxon>Bacillaceae</taxon>
        <taxon>Bacillus</taxon>
    </lineage>
</organism>
<dbReference type="Proteomes" id="UP000322139">
    <property type="component" value="Unassembled WGS sequence"/>
</dbReference>
<dbReference type="PANTHER" id="PTHR43479">
    <property type="entry name" value="ACREF/ENVCD OPERON REPRESSOR-RELATED"/>
    <property type="match status" value="1"/>
</dbReference>
<proteinExistence type="predicted"/>
<gene>
    <name evidence="5" type="ORF">FZD51_15860</name>
</gene>
<dbReference type="InterPro" id="IPR009057">
    <property type="entry name" value="Homeodomain-like_sf"/>
</dbReference>
<dbReference type="Gene3D" id="1.10.357.10">
    <property type="entry name" value="Tetracycline Repressor, domain 2"/>
    <property type="match status" value="1"/>
</dbReference>
<dbReference type="PANTHER" id="PTHR43479:SF11">
    <property type="entry name" value="ACREF_ENVCD OPERON REPRESSOR-RELATED"/>
    <property type="match status" value="1"/>
</dbReference>
<dbReference type="PROSITE" id="PS50977">
    <property type="entry name" value="HTH_TETR_2"/>
    <property type="match status" value="1"/>
</dbReference>
<dbReference type="Pfam" id="PF00440">
    <property type="entry name" value="TetR_N"/>
    <property type="match status" value="1"/>
</dbReference>
<accession>A0A5D4RAU6</accession>
<evidence type="ECO:0000259" key="4">
    <source>
        <dbReference type="PROSITE" id="PS50977"/>
    </source>
</evidence>
<comment type="caution">
    <text evidence="5">The sequence shown here is derived from an EMBL/GenBank/DDBJ whole genome shotgun (WGS) entry which is preliminary data.</text>
</comment>
<dbReference type="SUPFAM" id="SSF48498">
    <property type="entry name" value="Tetracyclin repressor-like, C-terminal domain"/>
    <property type="match status" value="1"/>
</dbReference>
<dbReference type="InterPro" id="IPR001647">
    <property type="entry name" value="HTH_TetR"/>
</dbReference>
<dbReference type="GO" id="GO:0003677">
    <property type="term" value="F:DNA binding"/>
    <property type="evidence" value="ECO:0007669"/>
    <property type="project" value="UniProtKB-UniRule"/>
</dbReference>
<dbReference type="InterPro" id="IPR036271">
    <property type="entry name" value="Tet_transcr_reg_TetR-rel_C_sf"/>
</dbReference>